<reference evidence="2 3" key="1">
    <citation type="submission" date="2020-03" db="EMBL/GenBank/DDBJ databases">
        <authorList>
            <person name="Zhu W."/>
        </authorList>
    </citation>
    <scope>NUCLEOTIDE SEQUENCE [LARGE SCALE GENOMIC DNA]</scope>
    <source>
        <strain evidence="2 3">185</strain>
    </source>
</reference>
<dbReference type="Proteomes" id="UP000501939">
    <property type="component" value="Chromosome"/>
</dbReference>
<accession>A0A6G8S2K4</accession>
<keyword evidence="1" id="KW-1133">Transmembrane helix</keyword>
<organism evidence="2 3">
    <name type="scientific">Acinetobacter lanii</name>
    <dbReference type="NCBI Taxonomy" id="2715163"/>
    <lineage>
        <taxon>Bacteria</taxon>
        <taxon>Pseudomonadati</taxon>
        <taxon>Pseudomonadota</taxon>
        <taxon>Gammaproteobacteria</taxon>
        <taxon>Moraxellales</taxon>
        <taxon>Moraxellaceae</taxon>
        <taxon>Acinetobacter</taxon>
    </lineage>
</organism>
<dbReference type="KEGG" id="alj:G8D99_04955"/>
<dbReference type="AlphaFoldDB" id="A0A6G8S2K4"/>
<protein>
    <submittedName>
        <fullName evidence="2">Uncharacterized protein</fullName>
    </submittedName>
</protein>
<proteinExistence type="predicted"/>
<dbReference type="RefSeq" id="WP_166323176.1">
    <property type="nucleotide sequence ID" value="NZ_CP049916.1"/>
</dbReference>
<keyword evidence="3" id="KW-1185">Reference proteome</keyword>
<sequence>MVEQLDNKNEVLFKTWTVPEQENVKTIIIQQPAETHMELNASTDKTAISSFGLSVVIALILAGLATWYAYWCAKKSFRLTKMSFDTVVAQIKASEISALDLNTKLFEQQKFLQDNELIFSYKVSELDKLRTLISEYLTCLISFNTEITLKLDILDNFQRIEKAAKFNLRIANYHQLIELFLDCQNNDEHMRIRNHLKDVLKALWAIREVIDKDTYTIKLKISSFAMELQYVKDILNEYLASEIRKIKGE</sequence>
<gene>
    <name evidence="2" type="ORF">G8D99_04955</name>
</gene>
<evidence type="ECO:0000256" key="1">
    <source>
        <dbReference type="SAM" id="Phobius"/>
    </source>
</evidence>
<evidence type="ECO:0000313" key="2">
    <source>
        <dbReference type="EMBL" id="QIO08429.1"/>
    </source>
</evidence>
<feature type="transmembrane region" description="Helical" evidence="1">
    <location>
        <begin position="47"/>
        <end position="71"/>
    </location>
</feature>
<name>A0A6G8S2K4_9GAMM</name>
<evidence type="ECO:0000313" key="3">
    <source>
        <dbReference type="Proteomes" id="UP000501939"/>
    </source>
</evidence>
<keyword evidence="1" id="KW-0472">Membrane</keyword>
<keyword evidence="1" id="KW-0812">Transmembrane</keyword>
<dbReference type="EMBL" id="CP049916">
    <property type="protein sequence ID" value="QIO08429.1"/>
    <property type="molecule type" value="Genomic_DNA"/>
</dbReference>